<dbReference type="EMBL" id="KV448216">
    <property type="protein sequence ID" value="OAX40335.1"/>
    <property type="molecule type" value="Genomic_DNA"/>
</dbReference>
<organism evidence="1 2">
    <name type="scientific">Rhizopogon vinicolor AM-OR11-026</name>
    <dbReference type="NCBI Taxonomy" id="1314800"/>
    <lineage>
        <taxon>Eukaryota</taxon>
        <taxon>Fungi</taxon>
        <taxon>Dikarya</taxon>
        <taxon>Basidiomycota</taxon>
        <taxon>Agaricomycotina</taxon>
        <taxon>Agaricomycetes</taxon>
        <taxon>Agaricomycetidae</taxon>
        <taxon>Boletales</taxon>
        <taxon>Suillineae</taxon>
        <taxon>Rhizopogonaceae</taxon>
        <taxon>Rhizopogon</taxon>
    </lineage>
</organism>
<evidence type="ECO:0000313" key="1">
    <source>
        <dbReference type="EMBL" id="OAX40335.1"/>
    </source>
</evidence>
<protein>
    <submittedName>
        <fullName evidence="1">Uncharacterized protein</fullName>
    </submittedName>
</protein>
<keyword evidence="2" id="KW-1185">Reference proteome</keyword>
<proteinExistence type="predicted"/>
<name>A0A1B7N663_9AGAM</name>
<gene>
    <name evidence="1" type="ORF">K503DRAFT_627348</name>
</gene>
<sequence length="51" mass="5879">MMDFAGFHPESCVDCIVQHWHSSSFLSRTDVRELCSTTEQTCPVVFRLETN</sequence>
<dbReference type="AlphaFoldDB" id="A0A1B7N663"/>
<accession>A0A1B7N663</accession>
<dbReference type="InParanoid" id="A0A1B7N663"/>
<dbReference type="Proteomes" id="UP000092154">
    <property type="component" value="Unassembled WGS sequence"/>
</dbReference>
<evidence type="ECO:0000313" key="2">
    <source>
        <dbReference type="Proteomes" id="UP000092154"/>
    </source>
</evidence>
<reference evidence="1 2" key="1">
    <citation type="submission" date="2016-06" db="EMBL/GenBank/DDBJ databases">
        <title>Comparative genomics of the ectomycorrhizal sister species Rhizopogon vinicolor and Rhizopogon vesiculosus (Basidiomycota: Boletales) reveals a divergence of the mating type B locus.</title>
        <authorList>
            <consortium name="DOE Joint Genome Institute"/>
            <person name="Mujic A.B."/>
            <person name="Kuo A."/>
            <person name="Tritt A."/>
            <person name="Lipzen A."/>
            <person name="Chen C."/>
            <person name="Johnson J."/>
            <person name="Sharma A."/>
            <person name="Barry K."/>
            <person name="Grigoriev I.V."/>
            <person name="Spatafora J.W."/>
        </authorList>
    </citation>
    <scope>NUCLEOTIDE SEQUENCE [LARGE SCALE GENOMIC DNA]</scope>
    <source>
        <strain evidence="1 2">AM-OR11-026</strain>
    </source>
</reference>